<dbReference type="SMART" id="SM00886">
    <property type="entry name" value="Dabb"/>
    <property type="match status" value="1"/>
</dbReference>
<evidence type="ECO:0000313" key="2">
    <source>
        <dbReference type="EMBL" id="TPG66619.1"/>
    </source>
</evidence>
<organism evidence="2 3">
    <name type="scientific">Hymenobacter nivis</name>
    <dbReference type="NCBI Taxonomy" id="1850093"/>
    <lineage>
        <taxon>Bacteria</taxon>
        <taxon>Pseudomonadati</taxon>
        <taxon>Bacteroidota</taxon>
        <taxon>Cytophagia</taxon>
        <taxon>Cytophagales</taxon>
        <taxon>Hymenobacteraceae</taxon>
        <taxon>Hymenobacter</taxon>
    </lineage>
</organism>
<dbReference type="PROSITE" id="PS51502">
    <property type="entry name" value="S_R_A_B_BARREL"/>
    <property type="match status" value="1"/>
</dbReference>
<dbReference type="AlphaFoldDB" id="A0A502GWH1"/>
<keyword evidence="3" id="KW-1185">Reference proteome</keyword>
<accession>A0A502GWH1</accession>
<gene>
    <name evidence="2" type="ORF">EAH73_09515</name>
</gene>
<dbReference type="InterPro" id="IPR013097">
    <property type="entry name" value="Dabb"/>
</dbReference>
<dbReference type="SUPFAM" id="SSF54909">
    <property type="entry name" value="Dimeric alpha+beta barrel"/>
    <property type="match status" value="1"/>
</dbReference>
<dbReference type="InterPro" id="IPR011008">
    <property type="entry name" value="Dimeric_a/b-barrel"/>
</dbReference>
<dbReference type="Pfam" id="PF07876">
    <property type="entry name" value="Dabb"/>
    <property type="match status" value="1"/>
</dbReference>
<evidence type="ECO:0000259" key="1">
    <source>
        <dbReference type="PROSITE" id="PS51502"/>
    </source>
</evidence>
<name>A0A502GWH1_9BACT</name>
<reference evidence="2 3" key="1">
    <citation type="journal article" date="2019" name="Environ. Microbiol.">
        <title>Species interactions and distinct microbial communities in high Arctic permafrost affected cryosols are associated with the CH4 and CO2 gas fluxes.</title>
        <authorList>
            <person name="Altshuler I."/>
            <person name="Hamel J."/>
            <person name="Turney S."/>
            <person name="Magnuson E."/>
            <person name="Levesque R."/>
            <person name="Greer C."/>
            <person name="Whyte L.G."/>
        </authorList>
    </citation>
    <scope>NUCLEOTIDE SEQUENCE [LARGE SCALE GENOMIC DNA]</scope>
    <source>
        <strain evidence="2 3">S9.2P</strain>
    </source>
</reference>
<dbReference type="OrthoDB" id="7189263at2"/>
<comment type="caution">
    <text evidence="2">The sequence shown here is derived from an EMBL/GenBank/DDBJ whole genome shotgun (WGS) entry which is preliminary data.</text>
</comment>
<dbReference type="RefSeq" id="WP_140466256.1">
    <property type="nucleotide sequence ID" value="NZ_RCYZ01000003.1"/>
</dbReference>
<dbReference type="Proteomes" id="UP000317646">
    <property type="component" value="Unassembled WGS sequence"/>
</dbReference>
<proteinExistence type="predicted"/>
<evidence type="ECO:0000313" key="3">
    <source>
        <dbReference type="Proteomes" id="UP000317646"/>
    </source>
</evidence>
<protein>
    <submittedName>
        <fullName evidence="2">Dabb family protein</fullName>
    </submittedName>
</protein>
<dbReference type="Gene3D" id="3.30.70.100">
    <property type="match status" value="1"/>
</dbReference>
<feature type="domain" description="Stress-response A/B barrel" evidence="1">
    <location>
        <begin position="10"/>
        <end position="105"/>
    </location>
</feature>
<sequence>MPAPTTPDVFVHHVLFYMPATASDADRAQLLAGLQKMRAIPAIQLMHIGTPAATDRAVIDRSYAFSLLCLFASAADEQIYQHHPLHDDFRNECAQYWEKVVIYDAVGPAA</sequence>
<dbReference type="EMBL" id="RCYZ01000003">
    <property type="protein sequence ID" value="TPG66619.1"/>
    <property type="molecule type" value="Genomic_DNA"/>
</dbReference>